<evidence type="ECO:0008006" key="3">
    <source>
        <dbReference type="Google" id="ProtNLM"/>
    </source>
</evidence>
<protein>
    <recommendedName>
        <fullName evidence="3">DOMON-like domain-containing protein</fullName>
    </recommendedName>
</protein>
<sequence length="179" mass="20211">MKGSNFSLKPFPSDYKPPSLRVTGRLERKRNILSVSYSLNGSLTELLIPAPAKKSERRQVLWEETCLEFFLAVSGSDSYREFNLSPSGHWNVYLFTSYRKGMQEDQGFTSLPFSVSILPNSLQLSLQLDLKNIVPARRTLEIAISAVIKDINSTITYWALTHPGPQPDFHDRAGFIIGM</sequence>
<evidence type="ECO:0000313" key="2">
    <source>
        <dbReference type="Proteomes" id="UP000245125"/>
    </source>
</evidence>
<keyword evidence="2" id="KW-1185">Reference proteome</keyword>
<reference evidence="2" key="1">
    <citation type="submission" date="2018-03" db="EMBL/GenBank/DDBJ databases">
        <authorList>
            <person name="Zecchin S."/>
        </authorList>
    </citation>
    <scope>NUCLEOTIDE SEQUENCE [LARGE SCALE GENOMIC DNA]</scope>
</reference>
<name>A0A2U3QG17_9BACT</name>
<accession>A0A2U3QG17</accession>
<dbReference type="AlphaFoldDB" id="A0A2U3QG17"/>
<organism evidence="1 2">
    <name type="scientific">Candidatus Sulfobium mesophilum</name>
    <dbReference type="NCBI Taxonomy" id="2016548"/>
    <lineage>
        <taxon>Bacteria</taxon>
        <taxon>Pseudomonadati</taxon>
        <taxon>Nitrospirota</taxon>
        <taxon>Nitrospiria</taxon>
        <taxon>Nitrospirales</taxon>
        <taxon>Nitrospiraceae</taxon>
        <taxon>Candidatus Sulfobium</taxon>
    </lineage>
</organism>
<dbReference type="CDD" id="cd09627">
    <property type="entry name" value="DOMON_murB_like"/>
    <property type="match status" value="1"/>
</dbReference>
<dbReference type="Proteomes" id="UP000245125">
    <property type="component" value="Unassembled WGS sequence"/>
</dbReference>
<dbReference type="EMBL" id="OUUY01000066">
    <property type="protein sequence ID" value="SPQ00353.1"/>
    <property type="molecule type" value="Genomic_DNA"/>
</dbReference>
<dbReference type="OrthoDB" id="190583at2"/>
<proteinExistence type="predicted"/>
<dbReference type="Gene3D" id="2.60.40.1190">
    <property type="match status" value="1"/>
</dbReference>
<evidence type="ECO:0000313" key="1">
    <source>
        <dbReference type="EMBL" id="SPQ00353.1"/>
    </source>
</evidence>
<gene>
    <name evidence="1" type="ORF">NBG4_210028</name>
</gene>